<dbReference type="EMBL" id="JBFCZG010000004">
    <property type="protein sequence ID" value="KAL3423076.1"/>
    <property type="molecule type" value="Genomic_DNA"/>
</dbReference>
<reference evidence="1 2" key="1">
    <citation type="submission" date="2024-06" db="EMBL/GenBank/DDBJ databases">
        <title>Complete genome of Phlyctema vagabunda strain 19-DSS-EL-015.</title>
        <authorList>
            <person name="Fiorenzani C."/>
        </authorList>
    </citation>
    <scope>NUCLEOTIDE SEQUENCE [LARGE SCALE GENOMIC DNA]</scope>
    <source>
        <strain evidence="1 2">19-DSS-EL-015</strain>
    </source>
</reference>
<comment type="caution">
    <text evidence="1">The sequence shown here is derived from an EMBL/GenBank/DDBJ whole genome shotgun (WGS) entry which is preliminary data.</text>
</comment>
<evidence type="ECO:0000313" key="1">
    <source>
        <dbReference type="EMBL" id="KAL3423076.1"/>
    </source>
</evidence>
<organism evidence="1 2">
    <name type="scientific">Phlyctema vagabunda</name>
    <dbReference type="NCBI Taxonomy" id="108571"/>
    <lineage>
        <taxon>Eukaryota</taxon>
        <taxon>Fungi</taxon>
        <taxon>Dikarya</taxon>
        <taxon>Ascomycota</taxon>
        <taxon>Pezizomycotina</taxon>
        <taxon>Leotiomycetes</taxon>
        <taxon>Helotiales</taxon>
        <taxon>Dermateaceae</taxon>
        <taxon>Phlyctema</taxon>
    </lineage>
</organism>
<gene>
    <name evidence="1" type="ORF">PVAG01_04823</name>
</gene>
<protein>
    <submittedName>
        <fullName evidence="1">Uncharacterized protein</fullName>
    </submittedName>
</protein>
<accession>A0ABR4PIA6</accession>
<sequence>MEGHRLGSVEKILSFTDDNGIRVHIKAQTTSDISAMNTANTMPLEKFLEDCRNAPLPRLNPVSPQLPLYSKRNISVDFMIGTLNSGHVSELCRLVAWAGTVWGGLEQVTLVGGGYGSMVIIQVEDHRPSSRDEATLLGLRSQVSRTFREVQAARGGVIVGLRMEFLGNTGA</sequence>
<evidence type="ECO:0000313" key="2">
    <source>
        <dbReference type="Proteomes" id="UP001629113"/>
    </source>
</evidence>
<proteinExistence type="predicted"/>
<dbReference type="Proteomes" id="UP001629113">
    <property type="component" value="Unassembled WGS sequence"/>
</dbReference>
<keyword evidence="2" id="KW-1185">Reference proteome</keyword>
<name>A0ABR4PIA6_9HELO</name>